<dbReference type="Proteomes" id="UP000095594">
    <property type="component" value="Unassembled WGS sequence"/>
</dbReference>
<dbReference type="Pfam" id="PF07873">
    <property type="entry name" value="YabP"/>
    <property type="match status" value="1"/>
</dbReference>
<gene>
    <name evidence="1" type="primary">yqfC</name>
    <name evidence="1" type="ORF">ERS852471_02725</name>
</gene>
<dbReference type="AlphaFoldDB" id="A0A174JII4"/>
<proteinExistence type="predicted"/>
<protein>
    <submittedName>
        <fullName evidence="1">Sporulation protein YqfC</fullName>
    </submittedName>
</protein>
<evidence type="ECO:0000313" key="2">
    <source>
        <dbReference type="Proteomes" id="UP000095594"/>
    </source>
</evidence>
<organism evidence="1 2">
    <name type="scientific">Clostridium disporicum</name>
    <dbReference type="NCBI Taxonomy" id="84024"/>
    <lineage>
        <taxon>Bacteria</taxon>
        <taxon>Bacillati</taxon>
        <taxon>Bacillota</taxon>
        <taxon>Clostridia</taxon>
        <taxon>Eubacteriales</taxon>
        <taxon>Clostridiaceae</taxon>
        <taxon>Clostridium</taxon>
    </lineage>
</organism>
<accession>A0A174JII4</accession>
<dbReference type="InterPro" id="IPR038705">
    <property type="entry name" value="YabP_sf"/>
</dbReference>
<dbReference type="RefSeq" id="WP_055267434.1">
    <property type="nucleotide sequence ID" value="NZ_CABIXQ010000021.1"/>
</dbReference>
<dbReference type="NCBIfam" id="TIGR02856">
    <property type="entry name" value="spore_yqfC"/>
    <property type="match status" value="1"/>
</dbReference>
<evidence type="ECO:0000313" key="1">
    <source>
        <dbReference type="EMBL" id="CUO97428.1"/>
    </source>
</evidence>
<dbReference type="InterPro" id="IPR022476">
    <property type="entry name" value="Spore_YabP/YqfC"/>
</dbReference>
<dbReference type="InterPro" id="IPR022477">
    <property type="entry name" value="Spore_YqfC"/>
</dbReference>
<dbReference type="Gene3D" id="2.60.40.2000">
    <property type="match status" value="1"/>
</dbReference>
<dbReference type="OrthoDB" id="2989236at2"/>
<dbReference type="EMBL" id="CYZX01000021">
    <property type="protein sequence ID" value="CUO97428.1"/>
    <property type="molecule type" value="Genomic_DNA"/>
</dbReference>
<sequence length="92" mass="10273">MGEKLNKKRTILIEKLDLPKDVVLDVPKIIVIGKEEVTIENHKGILTFNEDEIRVNSKLGPISIKGEGFEILYIATSTITISGKFASISYEE</sequence>
<name>A0A174JII4_9CLOT</name>
<reference evidence="1 2" key="1">
    <citation type="submission" date="2015-09" db="EMBL/GenBank/DDBJ databases">
        <authorList>
            <consortium name="Pathogen Informatics"/>
        </authorList>
    </citation>
    <scope>NUCLEOTIDE SEQUENCE [LARGE SCALE GENOMIC DNA]</scope>
    <source>
        <strain evidence="1 2">2789STDY5834856</strain>
    </source>
</reference>